<gene>
    <name evidence="8" type="ORF">GCM10007094_33380</name>
</gene>
<dbReference type="InterPro" id="IPR027417">
    <property type="entry name" value="P-loop_NTPase"/>
</dbReference>
<dbReference type="Proteomes" id="UP000637980">
    <property type="component" value="Unassembled WGS sequence"/>
</dbReference>
<accession>A0ABQ3EKE8</accession>
<feature type="region of interest" description="Disordered" evidence="6">
    <location>
        <begin position="526"/>
        <end position="546"/>
    </location>
</feature>
<name>A0ABQ3EKE8_9HYPH</name>
<evidence type="ECO:0000256" key="5">
    <source>
        <dbReference type="SAM" id="Coils"/>
    </source>
</evidence>
<dbReference type="RefSeq" id="WP_189437927.1">
    <property type="nucleotide sequence ID" value="NZ_BMXE01000006.1"/>
</dbReference>
<evidence type="ECO:0000313" key="9">
    <source>
        <dbReference type="Proteomes" id="UP000637980"/>
    </source>
</evidence>
<evidence type="ECO:0000259" key="7">
    <source>
        <dbReference type="PROSITE" id="PS50893"/>
    </source>
</evidence>
<feature type="coiled-coil region" evidence="5">
    <location>
        <begin position="225"/>
        <end position="276"/>
    </location>
</feature>
<comment type="similarity">
    <text evidence="1">Belongs to the ABC transporter superfamily.</text>
</comment>
<feature type="domain" description="ABC transporter" evidence="7">
    <location>
        <begin position="10"/>
        <end position="227"/>
    </location>
</feature>
<keyword evidence="4" id="KW-0067">ATP-binding</keyword>
<dbReference type="InterPro" id="IPR050611">
    <property type="entry name" value="ABCF"/>
</dbReference>
<evidence type="ECO:0000313" key="8">
    <source>
        <dbReference type="EMBL" id="GHB41267.1"/>
    </source>
</evidence>
<feature type="compositionally biased region" description="Acidic residues" evidence="6">
    <location>
        <begin position="527"/>
        <end position="537"/>
    </location>
</feature>
<dbReference type="Pfam" id="PF00005">
    <property type="entry name" value="ABC_tran"/>
    <property type="match status" value="2"/>
</dbReference>
<keyword evidence="2" id="KW-0677">Repeat</keyword>
<dbReference type="PANTHER" id="PTHR19211:SF95">
    <property type="entry name" value="ABC TRANSPORTER F FAMILY MEMBER 2"/>
    <property type="match status" value="1"/>
</dbReference>
<dbReference type="PROSITE" id="PS00211">
    <property type="entry name" value="ABC_TRANSPORTER_1"/>
    <property type="match status" value="2"/>
</dbReference>
<keyword evidence="9" id="KW-1185">Reference proteome</keyword>
<feature type="domain" description="ABC transporter" evidence="7">
    <location>
        <begin position="301"/>
        <end position="520"/>
    </location>
</feature>
<organism evidence="8 9">
    <name type="scientific">Pseudovibrio japonicus</name>
    <dbReference type="NCBI Taxonomy" id="366534"/>
    <lineage>
        <taxon>Bacteria</taxon>
        <taxon>Pseudomonadati</taxon>
        <taxon>Pseudomonadota</taxon>
        <taxon>Alphaproteobacteria</taxon>
        <taxon>Hyphomicrobiales</taxon>
        <taxon>Stappiaceae</taxon>
        <taxon>Pseudovibrio</taxon>
    </lineage>
</organism>
<evidence type="ECO:0000256" key="1">
    <source>
        <dbReference type="ARBA" id="ARBA00005417"/>
    </source>
</evidence>
<proteinExistence type="inferred from homology"/>
<dbReference type="EMBL" id="BMXE01000006">
    <property type="protein sequence ID" value="GHB41267.1"/>
    <property type="molecule type" value="Genomic_DNA"/>
</dbReference>
<dbReference type="InterPro" id="IPR003439">
    <property type="entry name" value="ABC_transporter-like_ATP-bd"/>
</dbReference>
<dbReference type="InterPro" id="IPR003593">
    <property type="entry name" value="AAA+_ATPase"/>
</dbReference>
<evidence type="ECO:0000256" key="6">
    <source>
        <dbReference type="SAM" id="MobiDB-lite"/>
    </source>
</evidence>
<protein>
    <submittedName>
        <fullName evidence="8">ABC transporter</fullName>
    </submittedName>
</protein>
<dbReference type="SUPFAM" id="SSF52540">
    <property type="entry name" value="P-loop containing nucleoside triphosphate hydrolases"/>
    <property type="match status" value="2"/>
</dbReference>
<reference evidence="9" key="1">
    <citation type="journal article" date="2019" name="Int. J. Syst. Evol. Microbiol.">
        <title>The Global Catalogue of Microorganisms (GCM) 10K type strain sequencing project: providing services to taxonomists for standard genome sequencing and annotation.</title>
        <authorList>
            <consortium name="The Broad Institute Genomics Platform"/>
            <consortium name="The Broad Institute Genome Sequencing Center for Infectious Disease"/>
            <person name="Wu L."/>
            <person name="Ma J."/>
        </authorList>
    </citation>
    <scope>NUCLEOTIDE SEQUENCE [LARGE SCALE GENOMIC DNA]</scope>
    <source>
        <strain evidence="9">KCTC 12861</strain>
    </source>
</reference>
<evidence type="ECO:0000256" key="2">
    <source>
        <dbReference type="ARBA" id="ARBA00022737"/>
    </source>
</evidence>
<dbReference type="CDD" id="cd03221">
    <property type="entry name" value="ABCF_EF-3"/>
    <property type="match status" value="2"/>
</dbReference>
<comment type="caution">
    <text evidence="8">The sequence shown here is derived from an EMBL/GenBank/DDBJ whole genome shotgun (WGS) entry which is preliminary data.</text>
</comment>
<evidence type="ECO:0000256" key="4">
    <source>
        <dbReference type="ARBA" id="ARBA00022840"/>
    </source>
</evidence>
<dbReference type="Gene3D" id="3.40.50.300">
    <property type="entry name" value="P-loop containing nucleotide triphosphate hydrolases"/>
    <property type="match status" value="2"/>
</dbReference>
<evidence type="ECO:0000256" key="3">
    <source>
        <dbReference type="ARBA" id="ARBA00022741"/>
    </source>
</evidence>
<dbReference type="PROSITE" id="PS50893">
    <property type="entry name" value="ABC_TRANSPORTER_2"/>
    <property type="match status" value="2"/>
</dbReference>
<sequence>MAKSSGNPLITGSGLWQRSPERVLFENLSFGLNSGDRIGLIGHNGCGKSTFLNILAGRDEPSEGSVSVSRAAVVSCVEQHVPRELLELTLAEAVRDALPADKRDWMDWKVDVILPEMGFEPHQSGVLCKDLSGGQMTRLMLARALMIEPNLLLLDEPSNHLDLPTILWLESFLKSWNGSFLMISHDVTLLDAVTNRSWIMQDRKLHAFDLPCTKALEEHEILTQARIARREAEEKEIKRVEASAKRIAEWGRTFDNEDLSRKAKSMEKMVDRMKDDQTDAVEAYPWNLSIAGEPIQADRLVQLKELEVTPPAADVFLYKVDDIAVRPGDRIAVMGANGTGKSSLLRCCWEKRKSEDGDIRVHPRCQIAFYDQTLQQLPGEANLVEGMVSVGEALNVDLRVADCEKTIISAGFKYNQLQQKISQLSGGERARLLLVSLSQVQANLMMLDEPTNHLDLYGRNELSNQLQSFNGSFLLVSHDRHLVEATCNRFWLVLNGRLQEVNDVDAAYELIAKDQVKPVKTTIDDYGSMEDAGDEEGASVTENSSEEDMLERLIELEELMAADLARRPNRQSPHLQAKWKDEIALIHEQLELTG</sequence>
<dbReference type="InterPro" id="IPR017871">
    <property type="entry name" value="ABC_transporter-like_CS"/>
</dbReference>
<dbReference type="PANTHER" id="PTHR19211">
    <property type="entry name" value="ATP-BINDING TRANSPORT PROTEIN-RELATED"/>
    <property type="match status" value="1"/>
</dbReference>
<dbReference type="SMART" id="SM00382">
    <property type="entry name" value="AAA"/>
    <property type="match status" value="2"/>
</dbReference>
<keyword evidence="3" id="KW-0547">Nucleotide-binding</keyword>
<keyword evidence="5" id="KW-0175">Coiled coil</keyword>